<gene>
    <name evidence="9" type="ORF">POF43_022725</name>
</gene>
<keyword evidence="4" id="KW-0479">Metal-binding</keyword>
<evidence type="ECO:0000256" key="7">
    <source>
        <dbReference type="ARBA" id="ARBA00048348"/>
    </source>
</evidence>
<dbReference type="EMBL" id="JAAGKO020000037">
    <property type="protein sequence ID" value="MDI5965504.1"/>
    <property type="molecule type" value="Genomic_DNA"/>
</dbReference>
<proteinExistence type="inferred from homology"/>
<dbReference type="EC" id="4.2.1.1" evidence="3"/>
<evidence type="ECO:0000313" key="9">
    <source>
        <dbReference type="EMBL" id="MDI5965504.1"/>
    </source>
</evidence>
<sequence>MPISTTEGGADVRNRRIPGRQPDVHRRIIGPLPLSPSRRGAVLACGDARIDVHALLGLNEGEAQVIRNAGGVVTNETIRSPVISRRLPGTREIVLIDPTDCGMATYTDDDVAQRIPAGTGIRLS</sequence>
<evidence type="ECO:0000256" key="2">
    <source>
        <dbReference type="ARBA" id="ARBA00006217"/>
    </source>
</evidence>
<dbReference type="InterPro" id="IPR001765">
    <property type="entry name" value="Carbonic_anhydrase"/>
</dbReference>
<comment type="catalytic activity">
    <reaction evidence="7">
        <text>hydrogencarbonate + H(+) = CO2 + H2O</text>
        <dbReference type="Rhea" id="RHEA:10748"/>
        <dbReference type="ChEBI" id="CHEBI:15377"/>
        <dbReference type="ChEBI" id="CHEBI:15378"/>
        <dbReference type="ChEBI" id="CHEBI:16526"/>
        <dbReference type="ChEBI" id="CHEBI:17544"/>
        <dbReference type="EC" id="4.2.1.1"/>
    </reaction>
</comment>
<comment type="caution">
    <text evidence="9">The sequence shown here is derived from an EMBL/GenBank/DDBJ whole genome shotgun (WGS) entry which is preliminary data.</text>
</comment>
<evidence type="ECO:0000256" key="3">
    <source>
        <dbReference type="ARBA" id="ARBA00012925"/>
    </source>
</evidence>
<keyword evidence="10" id="KW-1185">Reference proteome</keyword>
<comment type="cofactor">
    <cofactor evidence="1">
        <name>Zn(2+)</name>
        <dbReference type="ChEBI" id="CHEBI:29105"/>
    </cofactor>
</comment>
<comment type="similarity">
    <text evidence="2">Belongs to the beta-class carbonic anhydrase family.</text>
</comment>
<name>A0ABT6W436_9ACTN</name>
<keyword evidence="5" id="KW-0862">Zinc</keyword>
<dbReference type="Gene3D" id="3.40.1050.10">
    <property type="entry name" value="Carbonic anhydrase"/>
    <property type="match status" value="1"/>
</dbReference>
<evidence type="ECO:0000256" key="6">
    <source>
        <dbReference type="ARBA" id="ARBA00024993"/>
    </source>
</evidence>
<reference evidence="9 10" key="1">
    <citation type="submission" date="2023-05" db="EMBL/GenBank/DDBJ databases">
        <title>Streptantibioticus silvisoli sp. nov., acidotolerant actinomycetes 1 from pine litter.</title>
        <authorList>
            <person name="Swiecimska M."/>
            <person name="Golinska P."/>
            <person name="Sangal V."/>
            <person name="Wachnowicz B."/>
            <person name="Goodfellow M."/>
        </authorList>
    </citation>
    <scope>NUCLEOTIDE SEQUENCE [LARGE SCALE GENOMIC DNA]</scope>
    <source>
        <strain evidence="9 10">SL54</strain>
    </source>
</reference>
<accession>A0ABT6W436</accession>
<evidence type="ECO:0000256" key="5">
    <source>
        <dbReference type="ARBA" id="ARBA00022833"/>
    </source>
</evidence>
<comment type="function">
    <text evidence="6">Catalyzes the reversible hydration of carbon dioxide to form bicarbonate.</text>
</comment>
<dbReference type="Proteomes" id="UP001156398">
    <property type="component" value="Unassembled WGS sequence"/>
</dbReference>
<dbReference type="Pfam" id="PF00484">
    <property type="entry name" value="Pro_CA"/>
    <property type="match status" value="1"/>
</dbReference>
<dbReference type="SUPFAM" id="SSF53056">
    <property type="entry name" value="beta-carbonic anhydrase, cab"/>
    <property type="match status" value="1"/>
</dbReference>
<feature type="region of interest" description="Disordered" evidence="8">
    <location>
        <begin position="1"/>
        <end position="31"/>
    </location>
</feature>
<evidence type="ECO:0000256" key="1">
    <source>
        <dbReference type="ARBA" id="ARBA00001947"/>
    </source>
</evidence>
<dbReference type="PANTHER" id="PTHR43175">
    <property type="entry name" value="CARBONIC ANHYDRASE"/>
    <property type="match status" value="1"/>
</dbReference>
<protein>
    <recommendedName>
        <fullName evidence="3">carbonic anhydrase</fullName>
        <ecNumber evidence="3">4.2.1.1</ecNumber>
    </recommendedName>
</protein>
<dbReference type="PANTHER" id="PTHR43175:SF3">
    <property type="entry name" value="CARBON DISULFIDE HYDROLASE"/>
    <property type="match status" value="1"/>
</dbReference>
<dbReference type="SMART" id="SM00947">
    <property type="entry name" value="Pro_CA"/>
    <property type="match status" value="1"/>
</dbReference>
<organism evidence="9 10">
    <name type="scientific">Streptantibioticus silvisoli</name>
    <dbReference type="NCBI Taxonomy" id="2705255"/>
    <lineage>
        <taxon>Bacteria</taxon>
        <taxon>Bacillati</taxon>
        <taxon>Actinomycetota</taxon>
        <taxon>Actinomycetes</taxon>
        <taxon>Kitasatosporales</taxon>
        <taxon>Streptomycetaceae</taxon>
        <taxon>Streptantibioticus</taxon>
    </lineage>
</organism>
<dbReference type="InterPro" id="IPR036874">
    <property type="entry name" value="Carbonic_anhydrase_sf"/>
</dbReference>
<dbReference type="RefSeq" id="WP_271325526.1">
    <property type="nucleotide sequence ID" value="NZ_JAAGKO020000037.1"/>
</dbReference>
<evidence type="ECO:0000256" key="8">
    <source>
        <dbReference type="SAM" id="MobiDB-lite"/>
    </source>
</evidence>
<evidence type="ECO:0000313" key="10">
    <source>
        <dbReference type="Proteomes" id="UP001156398"/>
    </source>
</evidence>
<evidence type="ECO:0000256" key="4">
    <source>
        <dbReference type="ARBA" id="ARBA00022723"/>
    </source>
</evidence>